<protein>
    <submittedName>
        <fullName evidence="1">Uncharacterized protein</fullName>
    </submittedName>
</protein>
<reference evidence="1 2" key="1">
    <citation type="submission" date="2018-11" db="EMBL/GenBank/DDBJ databases">
        <title>Genomic Encyclopedia of Type Strains, Phase IV (KMG-IV): sequencing the most valuable type-strain genomes for metagenomic binning, comparative biology and taxonomic classification.</title>
        <authorList>
            <person name="Goeker M."/>
        </authorList>
    </citation>
    <scope>NUCLEOTIDE SEQUENCE [LARGE SCALE GENOMIC DNA]</scope>
    <source>
        <strain evidence="1 2">DSM 22027</strain>
    </source>
</reference>
<dbReference type="OrthoDB" id="9828914at2"/>
<name>A0A3N1UHT0_9BACT</name>
<organism evidence="1 2">
    <name type="scientific">Desulfosoma caldarium</name>
    <dbReference type="NCBI Taxonomy" id="610254"/>
    <lineage>
        <taxon>Bacteria</taxon>
        <taxon>Pseudomonadati</taxon>
        <taxon>Thermodesulfobacteriota</taxon>
        <taxon>Syntrophobacteria</taxon>
        <taxon>Syntrophobacterales</taxon>
        <taxon>Syntrophobacteraceae</taxon>
        <taxon>Desulfosoma</taxon>
    </lineage>
</organism>
<proteinExistence type="predicted"/>
<sequence length="266" mass="29979">MRIKKLSTLQRPTVLEVPLGSLPECVRMTGYARNKAYAISAAVRELYGESYEWYGFTLGEEERPEVITDIGLPRNAANLLQYARLDTADLLAFQENLRAGRLINGWIHSHGDLQYHGFSPVDETNHRTVLEYVASKVRRPVLKREIRIDGLTVLWDTVWDPEELKKGTVTVLTDAPVGRARILETVYGSFCFALVIGDAGWMQSQIVTKRRGILTGWTIYGTTEAPLEVLEPSRGLTDVEKENLMGEVQRKIRPPGADPPEAMERL</sequence>
<evidence type="ECO:0000313" key="2">
    <source>
        <dbReference type="Proteomes" id="UP000276223"/>
    </source>
</evidence>
<dbReference type="AlphaFoldDB" id="A0A3N1UHT0"/>
<dbReference type="RefSeq" id="WP_123290564.1">
    <property type="nucleotide sequence ID" value="NZ_RJVA01000013.1"/>
</dbReference>
<gene>
    <name evidence="1" type="ORF">EDC27_2077</name>
</gene>
<dbReference type="EMBL" id="RJVA01000013">
    <property type="protein sequence ID" value="ROQ90822.1"/>
    <property type="molecule type" value="Genomic_DNA"/>
</dbReference>
<comment type="caution">
    <text evidence="1">The sequence shown here is derived from an EMBL/GenBank/DDBJ whole genome shotgun (WGS) entry which is preliminary data.</text>
</comment>
<keyword evidence="2" id="KW-1185">Reference proteome</keyword>
<dbReference type="Proteomes" id="UP000276223">
    <property type="component" value="Unassembled WGS sequence"/>
</dbReference>
<evidence type="ECO:0000313" key="1">
    <source>
        <dbReference type="EMBL" id="ROQ90822.1"/>
    </source>
</evidence>
<accession>A0A3N1UHT0</accession>